<protein>
    <submittedName>
        <fullName evidence="1">Uncharacterized protein</fullName>
    </submittedName>
</protein>
<name>A0ABQ6MMJ0_9STRA</name>
<reference evidence="1 2" key="1">
    <citation type="journal article" date="2023" name="Commun. Biol.">
        <title>Genome analysis of Parmales, the sister group of diatoms, reveals the evolutionary specialization of diatoms from phago-mixotrophs to photoautotrophs.</title>
        <authorList>
            <person name="Ban H."/>
            <person name="Sato S."/>
            <person name="Yoshikawa S."/>
            <person name="Yamada K."/>
            <person name="Nakamura Y."/>
            <person name="Ichinomiya M."/>
            <person name="Sato N."/>
            <person name="Blanc-Mathieu R."/>
            <person name="Endo H."/>
            <person name="Kuwata A."/>
            <person name="Ogata H."/>
        </authorList>
    </citation>
    <scope>NUCLEOTIDE SEQUENCE [LARGE SCALE GENOMIC DNA]</scope>
</reference>
<organism evidence="1 2">
    <name type="scientific">Tetraparma gracilis</name>
    <dbReference type="NCBI Taxonomy" id="2962635"/>
    <lineage>
        <taxon>Eukaryota</taxon>
        <taxon>Sar</taxon>
        <taxon>Stramenopiles</taxon>
        <taxon>Ochrophyta</taxon>
        <taxon>Bolidophyceae</taxon>
        <taxon>Parmales</taxon>
        <taxon>Triparmaceae</taxon>
        <taxon>Tetraparma</taxon>
    </lineage>
</organism>
<accession>A0ABQ6MMJ0</accession>
<proteinExistence type="predicted"/>
<dbReference type="EMBL" id="BRYB01001557">
    <property type="protein sequence ID" value="GMI28516.1"/>
    <property type="molecule type" value="Genomic_DNA"/>
</dbReference>
<keyword evidence="2" id="KW-1185">Reference proteome</keyword>
<sequence>MGAGASQAGNLQQVMGVLQAELQKPLDASDCQDLGYANNEVRRLRNNMAYFQQHMASENPEGLAMAADGIGQIAGGVGDGLGDAMGAVGDVGGGLVEGAGKLFGF</sequence>
<gene>
    <name evidence="1" type="ORF">TeGR_g257</name>
</gene>
<dbReference type="Proteomes" id="UP001165060">
    <property type="component" value="Unassembled WGS sequence"/>
</dbReference>
<evidence type="ECO:0000313" key="1">
    <source>
        <dbReference type="EMBL" id="GMI28516.1"/>
    </source>
</evidence>
<evidence type="ECO:0000313" key="2">
    <source>
        <dbReference type="Proteomes" id="UP001165060"/>
    </source>
</evidence>
<comment type="caution">
    <text evidence="1">The sequence shown here is derived from an EMBL/GenBank/DDBJ whole genome shotgun (WGS) entry which is preliminary data.</text>
</comment>